<dbReference type="SUPFAM" id="SSF53756">
    <property type="entry name" value="UDP-Glycosyltransferase/glycogen phosphorylase"/>
    <property type="match status" value="1"/>
</dbReference>
<dbReference type="AlphaFoldDB" id="Q72KY5"/>
<dbReference type="Gene3D" id="3.40.50.2000">
    <property type="entry name" value="Glycogen Phosphorylase B"/>
    <property type="match status" value="1"/>
</dbReference>
<dbReference type="HOGENOM" id="CLU_062443_0_0_0"/>
<name>Q72KY5_THET2</name>
<sequence>MRIAYLTHFNLSPESGVAKKIASTIRIWRDLNAEVVLYVITRQADVADWALSLGGKAFIYTGGSYSVKKLSAIGRATKDILRWKPHAVYLRRDLVYPGYVQLAVQLPLVQEVNSDELAELKLYSRTQYLYHLTTRNLLDRRTKGWVFVTRELCAVHPYFSRLPGRKIVIANGIDLERFPHLPPSAAPQPTLAFLGHPAPWHGVDKILRLAQMFPGWRFHLIGVAEEEFPDSPPNVFFHGRLSFSEYLPILTESHAAIGTLALHRNHMHEASPLKVREYLALGLPTIIGYKDTDFPQGAPFLLELPNVENNVDFAADAILRFVEEWKNKRVPRSEVLHLDLKKKERERLRFLKEVANAL</sequence>
<evidence type="ECO:0000313" key="1">
    <source>
        <dbReference type="EMBL" id="AAS80628.1"/>
    </source>
</evidence>
<dbReference type="RefSeq" id="WP_011172731.1">
    <property type="nucleotide sequence ID" value="NC_005835.1"/>
</dbReference>
<dbReference type="EMBL" id="AE017221">
    <property type="protein sequence ID" value="AAS80628.1"/>
    <property type="molecule type" value="Genomic_DNA"/>
</dbReference>
<dbReference type="GO" id="GO:0016757">
    <property type="term" value="F:glycosyltransferase activity"/>
    <property type="evidence" value="ECO:0007669"/>
    <property type="project" value="UniProtKB-KW"/>
</dbReference>
<dbReference type="KEGG" id="tth:TT_C0280"/>
<protein>
    <submittedName>
        <fullName evidence="1">Lipopolysaccharide N-acetylglucosaminyltransferase</fullName>
    </submittedName>
</protein>
<organism evidence="1 2">
    <name type="scientific">Thermus thermophilus (strain ATCC BAA-163 / DSM 7039 / HB27)</name>
    <dbReference type="NCBI Taxonomy" id="262724"/>
    <lineage>
        <taxon>Bacteria</taxon>
        <taxon>Thermotogati</taxon>
        <taxon>Deinococcota</taxon>
        <taxon>Deinococci</taxon>
        <taxon>Thermales</taxon>
        <taxon>Thermaceae</taxon>
        <taxon>Thermus</taxon>
    </lineage>
</organism>
<reference evidence="1 2" key="1">
    <citation type="journal article" date="2004" name="Nat. Biotechnol.">
        <title>The genome sequence of the extreme thermophile Thermus thermophilus.</title>
        <authorList>
            <person name="Henne A."/>
            <person name="Brueggemann H."/>
            <person name="Raasch C."/>
            <person name="Wiezer A."/>
            <person name="Hartsch T."/>
            <person name="Liesegang H."/>
            <person name="Johann A."/>
            <person name="Lienard T."/>
            <person name="Gohl O."/>
            <person name="Martinez-Arias R."/>
            <person name="Jacobi C."/>
            <person name="Starkuviene V."/>
            <person name="Schlenczeck S."/>
            <person name="Dencker S."/>
            <person name="Huber R."/>
            <person name="Klenk H.-P."/>
            <person name="Overbeek R."/>
            <person name="Kramer W."/>
            <person name="Merkl R."/>
            <person name="Gottschalk G."/>
            <person name="Fritz H.-J."/>
        </authorList>
    </citation>
    <scope>NUCLEOTIDE SEQUENCE [LARGE SCALE GENOMIC DNA]</scope>
    <source>
        <strain evidence="2">ATCC BAA-163 / DSM 7039 / HB27</strain>
    </source>
</reference>
<dbReference type="OrthoDB" id="6385861at2"/>
<keyword evidence="1" id="KW-0808">Transferase</keyword>
<dbReference type="eggNOG" id="COG0438">
    <property type="taxonomic scope" value="Bacteria"/>
</dbReference>
<evidence type="ECO:0000313" key="2">
    <source>
        <dbReference type="Proteomes" id="UP000000592"/>
    </source>
</evidence>
<accession>Q72KY5</accession>
<dbReference type="Proteomes" id="UP000000592">
    <property type="component" value="Chromosome"/>
</dbReference>
<proteinExistence type="predicted"/>
<gene>
    <name evidence="1" type="ordered locus">TT_C0280</name>
</gene>
<keyword evidence="1" id="KW-0328">Glycosyltransferase</keyword>